<name>A0A4Y6I6F8_9MOLU</name>
<reference evidence="4 5" key="1">
    <citation type="submission" date="2019-06" db="EMBL/GenBank/DDBJ databases">
        <title>Mycoplasma nasistruthionis sp. nov. str Ms03.</title>
        <authorList>
            <person name="Botes A."/>
        </authorList>
    </citation>
    <scope>NUCLEOTIDE SEQUENCE [LARGE SCALE GENOMIC DNA]</scope>
    <source>
        <strain evidence="4 5">Ms03</strain>
    </source>
</reference>
<accession>A0A4Y6I6F8</accession>
<protein>
    <submittedName>
        <fullName evidence="4">Thioredoxin family protein</fullName>
    </submittedName>
</protein>
<dbReference type="InterPro" id="IPR013766">
    <property type="entry name" value="Thioredoxin_domain"/>
</dbReference>
<evidence type="ECO:0000313" key="5">
    <source>
        <dbReference type="Proteomes" id="UP000315201"/>
    </source>
</evidence>
<dbReference type="Proteomes" id="UP000315201">
    <property type="component" value="Chromosome"/>
</dbReference>
<feature type="domain" description="Thioredoxin" evidence="3">
    <location>
        <begin position="11"/>
        <end position="109"/>
    </location>
</feature>
<dbReference type="AlphaFoldDB" id="A0A4Y6I6F8"/>
<dbReference type="InterPro" id="IPR036249">
    <property type="entry name" value="Thioredoxin-like_sf"/>
</dbReference>
<sequence>MFEQKSWAEAQEIIENNPNDQLLFLNFTTTWCGDCKMMKPIVDGVAKNFENNSKIRFINVDAEQAQLFRNPDSKWKVLRVPTMILLEGDEIVERGYEYIPTQILQTWIEKRLN</sequence>
<keyword evidence="5" id="KW-1185">Reference proteome</keyword>
<evidence type="ECO:0000256" key="2">
    <source>
        <dbReference type="ARBA" id="ARBA00023284"/>
    </source>
</evidence>
<dbReference type="PANTHER" id="PTHR45663:SF11">
    <property type="entry name" value="GEO12009P1"/>
    <property type="match status" value="1"/>
</dbReference>
<dbReference type="PANTHER" id="PTHR45663">
    <property type="entry name" value="GEO12009P1"/>
    <property type="match status" value="1"/>
</dbReference>
<organism evidence="4 5">
    <name type="scientific">Mycoplasma nasistruthionis</name>
    <dbReference type="NCBI Taxonomy" id="353852"/>
    <lineage>
        <taxon>Bacteria</taxon>
        <taxon>Bacillati</taxon>
        <taxon>Mycoplasmatota</taxon>
        <taxon>Mollicutes</taxon>
        <taxon>Mycoplasmataceae</taxon>
        <taxon>Mycoplasma</taxon>
    </lineage>
</organism>
<dbReference type="CDD" id="cd02947">
    <property type="entry name" value="TRX_family"/>
    <property type="match status" value="1"/>
</dbReference>
<dbReference type="Pfam" id="PF00085">
    <property type="entry name" value="Thioredoxin"/>
    <property type="match status" value="1"/>
</dbReference>
<evidence type="ECO:0000259" key="3">
    <source>
        <dbReference type="Pfam" id="PF00085"/>
    </source>
</evidence>
<dbReference type="GO" id="GO:0015035">
    <property type="term" value="F:protein-disulfide reductase activity"/>
    <property type="evidence" value="ECO:0007669"/>
    <property type="project" value="TreeGrafter"/>
</dbReference>
<dbReference type="RefSeq" id="WP_208664671.1">
    <property type="nucleotide sequence ID" value="NZ_CP041147.1"/>
</dbReference>
<keyword evidence="2" id="KW-0676">Redox-active center</keyword>
<evidence type="ECO:0000313" key="4">
    <source>
        <dbReference type="EMBL" id="QDF65113.1"/>
    </source>
</evidence>
<dbReference type="Gene3D" id="3.40.30.10">
    <property type="entry name" value="Glutaredoxin"/>
    <property type="match status" value="1"/>
</dbReference>
<comment type="similarity">
    <text evidence="1">Belongs to the thioredoxin family.</text>
</comment>
<dbReference type="SUPFAM" id="SSF52833">
    <property type="entry name" value="Thioredoxin-like"/>
    <property type="match status" value="1"/>
</dbReference>
<dbReference type="EMBL" id="CP041147">
    <property type="protein sequence ID" value="QDF65113.1"/>
    <property type="molecule type" value="Genomic_DNA"/>
</dbReference>
<proteinExistence type="inferred from homology"/>
<gene>
    <name evidence="4" type="ORF">FIV53_02325</name>
</gene>
<evidence type="ECO:0000256" key="1">
    <source>
        <dbReference type="ARBA" id="ARBA00008987"/>
    </source>
</evidence>
<dbReference type="GO" id="GO:0005737">
    <property type="term" value="C:cytoplasm"/>
    <property type="evidence" value="ECO:0007669"/>
    <property type="project" value="TreeGrafter"/>
</dbReference>